<feature type="compositionally biased region" description="Polar residues" evidence="5">
    <location>
        <begin position="170"/>
        <end position="184"/>
    </location>
</feature>
<evidence type="ECO:0000256" key="5">
    <source>
        <dbReference type="SAM" id="MobiDB-lite"/>
    </source>
</evidence>
<evidence type="ECO:0000256" key="1">
    <source>
        <dbReference type="ARBA" id="ARBA00004496"/>
    </source>
</evidence>
<dbReference type="PANTHER" id="PTHR42776">
    <property type="entry name" value="SERINE PEPTIDASE S9 FAMILY MEMBER"/>
    <property type="match status" value="1"/>
</dbReference>
<evidence type="ECO:0000313" key="8">
    <source>
        <dbReference type="EMBL" id="KAG7352375.1"/>
    </source>
</evidence>
<keyword evidence="4" id="KW-0378">Hydrolase</keyword>
<dbReference type="Proteomes" id="UP000693970">
    <property type="component" value="Unassembled WGS sequence"/>
</dbReference>
<dbReference type="Pfam" id="PF19283">
    <property type="entry name" value="APEH_N"/>
    <property type="match status" value="1"/>
</dbReference>
<evidence type="ECO:0000256" key="2">
    <source>
        <dbReference type="ARBA" id="ARBA00010040"/>
    </source>
</evidence>
<dbReference type="PANTHER" id="PTHR42776:SF4">
    <property type="entry name" value="ACYLAMINO-ACID-RELEASING ENZYME"/>
    <property type="match status" value="1"/>
</dbReference>
<accession>A0A9K3PLZ1</accession>
<protein>
    <submittedName>
        <fullName evidence="8">Peptidase S9 prolyl oligopeptidase family protein</fullName>
    </submittedName>
</protein>
<keyword evidence="9" id="KW-1185">Reference proteome</keyword>
<keyword evidence="3" id="KW-0963">Cytoplasm</keyword>
<dbReference type="Pfam" id="PF00326">
    <property type="entry name" value="Peptidase_S9"/>
    <property type="match status" value="1"/>
</dbReference>
<evidence type="ECO:0000259" key="6">
    <source>
        <dbReference type="Pfam" id="PF00326"/>
    </source>
</evidence>
<dbReference type="InterPro" id="IPR045550">
    <property type="entry name" value="AARE_N"/>
</dbReference>
<name>A0A9K3PLZ1_9STRA</name>
<evidence type="ECO:0000259" key="7">
    <source>
        <dbReference type="Pfam" id="PF19283"/>
    </source>
</evidence>
<dbReference type="OrthoDB" id="416344at2759"/>
<dbReference type="GO" id="GO:0005737">
    <property type="term" value="C:cytoplasm"/>
    <property type="evidence" value="ECO:0007669"/>
    <property type="project" value="UniProtKB-SubCell"/>
</dbReference>
<proteinExistence type="inferred from homology"/>
<evidence type="ECO:0000256" key="3">
    <source>
        <dbReference type="ARBA" id="ARBA00022490"/>
    </source>
</evidence>
<reference evidence="8" key="1">
    <citation type="journal article" date="2021" name="Sci. Rep.">
        <title>Diploid genomic architecture of Nitzschia inconspicua, an elite biomass production diatom.</title>
        <authorList>
            <person name="Oliver A."/>
            <person name="Podell S."/>
            <person name="Pinowska A."/>
            <person name="Traller J.C."/>
            <person name="Smith S.R."/>
            <person name="McClure R."/>
            <person name="Beliaev A."/>
            <person name="Bohutskyi P."/>
            <person name="Hill E.A."/>
            <person name="Rabines A."/>
            <person name="Zheng H."/>
            <person name="Allen L.Z."/>
            <person name="Kuo A."/>
            <person name="Grigoriev I.V."/>
            <person name="Allen A.E."/>
            <person name="Hazlebeck D."/>
            <person name="Allen E.E."/>
        </authorList>
    </citation>
    <scope>NUCLEOTIDE SEQUENCE</scope>
    <source>
        <strain evidence="8">Hildebrandi</strain>
    </source>
</reference>
<sequence>MTSAAVTSTIDEDVQEFHQYAASAVDLSMVHASQTGVLSVIRSCRNWDADQRQSYLYRFNIHGPMSSPATSMPPIPLDKSIKIYLPSPSGNKTIVIKEESMTGGDEAAAAKKTVVEVWHGPSLVRRISINEKQHGKVINDATGFGSPVWSPDETCLLYSAERVPPKTEPFWTSTTESIPGNQTPVRGGNNVFGLGQREHWGERYYMQEPILDLYIMNLLSGKIGQIQNVPNCFSPSYDNGGESVTLGQAVWHPSGYKVAFTAWNAGLPRRLGMIYCRNRASKIYETSVRKLLQSLLDLAPTEDDARDNDFVSKSNNLPYARSPRYVQTGESDRLVFLGSECAFVSHDFCMGIYRASSSDTVDCIVPVVSRPIDTGPKLFGMGFPGLFLAQLPLHRSLNGYLVVTSIYGSVQRVLRVDCSTGKVDLISLPQLDETTSQSVCAFAPNGDMIMAATSSTKPASLWFVASESLTQESAGGIVAVDGREIAVFDPVAASVYSTIATTFDVPFKMKVLSVGPSKIDGATSDPIQSILLLPKEASTTKKVPLIVVPHGGPHSCTVSNFVPGFAYLASKYAVLFPNYRGSIGFGQAPADSLLTRIGNVDVQDVMTSTKFAIEVVPEIDGQNIGICGGSHGGFLATHCTAQYPDFFKAAACRNPVTNIASMLTSTDIPDWCFAEVIGHFDPDRYQGPTKDEITAMYEKSPISTVEQVKTPTLVALGKIDLRVPHSQGLEWYHILQSKGIPTKLLLYPNDCHALDRDTTEADHWIHIRKWFDEYLH</sequence>
<feature type="domain" description="Peptidase S9 prolyl oligopeptidase catalytic" evidence="6">
    <location>
        <begin position="567"/>
        <end position="775"/>
    </location>
</feature>
<organism evidence="8 9">
    <name type="scientific">Nitzschia inconspicua</name>
    <dbReference type="NCBI Taxonomy" id="303405"/>
    <lineage>
        <taxon>Eukaryota</taxon>
        <taxon>Sar</taxon>
        <taxon>Stramenopiles</taxon>
        <taxon>Ochrophyta</taxon>
        <taxon>Bacillariophyta</taxon>
        <taxon>Bacillariophyceae</taxon>
        <taxon>Bacillariophycidae</taxon>
        <taxon>Bacillariales</taxon>
        <taxon>Bacillariaceae</taxon>
        <taxon>Nitzschia</taxon>
    </lineage>
</organism>
<evidence type="ECO:0000256" key="4">
    <source>
        <dbReference type="ARBA" id="ARBA00022801"/>
    </source>
</evidence>
<evidence type="ECO:0000313" key="9">
    <source>
        <dbReference type="Proteomes" id="UP000693970"/>
    </source>
</evidence>
<dbReference type="EMBL" id="JAGRRH010000017">
    <property type="protein sequence ID" value="KAG7352375.1"/>
    <property type="molecule type" value="Genomic_DNA"/>
</dbReference>
<comment type="caution">
    <text evidence="8">The sequence shown here is derived from an EMBL/GenBank/DDBJ whole genome shotgun (WGS) entry which is preliminary data.</text>
</comment>
<dbReference type="InterPro" id="IPR001375">
    <property type="entry name" value="Peptidase_S9_cat"/>
</dbReference>
<feature type="region of interest" description="Disordered" evidence="5">
    <location>
        <begin position="168"/>
        <end position="189"/>
    </location>
</feature>
<gene>
    <name evidence="8" type="ORF">IV203_008423</name>
</gene>
<feature type="domain" description="Acylamino-acid-releasing enzyme N-terminal" evidence="7">
    <location>
        <begin position="25"/>
        <end position="456"/>
    </location>
</feature>
<comment type="subcellular location">
    <subcellularLocation>
        <location evidence="1">Cytoplasm</location>
    </subcellularLocation>
</comment>
<reference evidence="8" key="2">
    <citation type="submission" date="2021-04" db="EMBL/GenBank/DDBJ databases">
        <authorList>
            <person name="Podell S."/>
        </authorList>
    </citation>
    <scope>NUCLEOTIDE SEQUENCE</scope>
    <source>
        <strain evidence="8">Hildebrandi</strain>
    </source>
</reference>
<dbReference type="GO" id="GO:0004252">
    <property type="term" value="F:serine-type endopeptidase activity"/>
    <property type="evidence" value="ECO:0007669"/>
    <property type="project" value="TreeGrafter"/>
</dbReference>
<dbReference type="AlphaFoldDB" id="A0A9K3PLZ1"/>
<comment type="similarity">
    <text evidence="2">Belongs to the peptidase S9C family.</text>
</comment>
<dbReference type="GO" id="GO:0006508">
    <property type="term" value="P:proteolysis"/>
    <property type="evidence" value="ECO:0007669"/>
    <property type="project" value="InterPro"/>
</dbReference>